<evidence type="ECO:0000259" key="3">
    <source>
        <dbReference type="Pfam" id="PF15186"/>
    </source>
</evidence>
<reference evidence="4 5" key="1">
    <citation type="submission" date="2013-11" db="EMBL/GenBank/DDBJ databases">
        <title>The Damaraland mole rat (Fukomys damarensis) genome and evolution of African mole rats.</title>
        <authorList>
            <person name="Gladyshev V.N."/>
            <person name="Fang X."/>
        </authorList>
    </citation>
    <scope>NUCLEOTIDE SEQUENCE [LARGE SCALE GENOMIC DNA]</scope>
    <source>
        <tissue evidence="4">Liver</tissue>
    </source>
</reference>
<protein>
    <submittedName>
        <fullName evidence="4">Testis-expressed sequence 13A protein</fullName>
    </submittedName>
</protein>
<dbReference type="Pfam" id="PF15186">
    <property type="entry name" value="TEX13"/>
    <property type="match status" value="1"/>
</dbReference>
<dbReference type="PANTHER" id="PTHR23111:SF40">
    <property type="entry name" value="RNA-BINDING PROTEIN INVOLVED IN HETEROCHROMATIN ASSEMBLY-RELATED"/>
    <property type="match status" value="1"/>
</dbReference>
<evidence type="ECO:0000313" key="5">
    <source>
        <dbReference type="Proteomes" id="UP000028990"/>
    </source>
</evidence>
<accession>A0A091E5U0</accession>
<sequence>MAVDVRDPVSGFRHVDVIQFINSEIRRNGGGPDFYLAFRSLSWNEVEDGLHTVLADHQIPRTLKRACTLSALALGVRVIARQQEQQAHRLHWLWAQLKERKATCRALALETQQMRQERDHATAQLHFMRASLQQVTATEICPPSSSAAVGSQEDINQSCHPLDNPQNLQDGCHLGDSSSHSQKGTRAPRRRGTSWAPPSAPLAGTSAGGSCGVGRPGPPSSRSTVVVGAEVIGCVARVGELREVHAERFARAHAGVRMGWPQGQRSPRVPNRLFKMRLDSRGGHAEGVGIREEDDLKAGACVTGNCSRLPMPEDSCMASQTTRRSCSHKSCSLRYWNSRYAYSGRSSCG</sequence>
<feature type="domain" description="Testis-expressed protein 13 A-D N-terminal" evidence="3">
    <location>
        <begin position="6"/>
        <end position="137"/>
    </location>
</feature>
<name>A0A091E5U0_FUKDA</name>
<dbReference type="PANTHER" id="PTHR23111">
    <property type="entry name" value="ZINC FINGER PROTEIN"/>
    <property type="match status" value="1"/>
</dbReference>
<dbReference type="EMBL" id="KN122424">
    <property type="protein sequence ID" value="KFO30481.1"/>
    <property type="molecule type" value="Genomic_DNA"/>
</dbReference>
<dbReference type="InterPro" id="IPR028193">
    <property type="entry name" value="TEX13A-D_N"/>
</dbReference>
<keyword evidence="5" id="KW-1185">Reference proteome</keyword>
<dbReference type="Proteomes" id="UP000028990">
    <property type="component" value="Unassembled WGS sequence"/>
</dbReference>
<evidence type="ECO:0000256" key="2">
    <source>
        <dbReference type="SAM" id="MobiDB-lite"/>
    </source>
</evidence>
<dbReference type="AlphaFoldDB" id="A0A091E5U0"/>
<dbReference type="eggNOG" id="ENOG502QR8U">
    <property type="taxonomic scope" value="Eukaryota"/>
</dbReference>
<feature type="region of interest" description="Disordered" evidence="2">
    <location>
        <begin position="142"/>
        <end position="223"/>
    </location>
</feature>
<organism evidence="4 5">
    <name type="scientific">Fukomys damarensis</name>
    <name type="common">Damaraland mole rat</name>
    <name type="synonym">Cryptomys damarensis</name>
    <dbReference type="NCBI Taxonomy" id="885580"/>
    <lineage>
        <taxon>Eukaryota</taxon>
        <taxon>Metazoa</taxon>
        <taxon>Chordata</taxon>
        <taxon>Craniata</taxon>
        <taxon>Vertebrata</taxon>
        <taxon>Euteleostomi</taxon>
        <taxon>Mammalia</taxon>
        <taxon>Eutheria</taxon>
        <taxon>Euarchontoglires</taxon>
        <taxon>Glires</taxon>
        <taxon>Rodentia</taxon>
        <taxon>Hystricomorpha</taxon>
        <taxon>Bathyergidae</taxon>
        <taxon>Fukomys</taxon>
    </lineage>
</organism>
<proteinExistence type="inferred from homology"/>
<feature type="compositionally biased region" description="Gly residues" evidence="2">
    <location>
        <begin position="206"/>
        <end position="215"/>
    </location>
</feature>
<comment type="similarity">
    <text evidence="1">Belongs to the TEX13 family.</text>
</comment>
<dbReference type="GO" id="GO:0003729">
    <property type="term" value="F:mRNA binding"/>
    <property type="evidence" value="ECO:0007669"/>
    <property type="project" value="TreeGrafter"/>
</dbReference>
<feature type="compositionally biased region" description="Polar residues" evidence="2">
    <location>
        <begin position="142"/>
        <end position="169"/>
    </location>
</feature>
<evidence type="ECO:0000313" key="4">
    <source>
        <dbReference type="EMBL" id="KFO30481.1"/>
    </source>
</evidence>
<gene>
    <name evidence="4" type="ORF">H920_08120</name>
</gene>
<evidence type="ECO:0000256" key="1">
    <source>
        <dbReference type="ARBA" id="ARBA00008287"/>
    </source>
</evidence>